<feature type="domain" description="Fungal lipase-type" evidence="16">
    <location>
        <begin position="634"/>
        <end position="775"/>
    </location>
</feature>
<organism evidence="17 18">
    <name type="scientific">Synchytrium endobioticum</name>
    <dbReference type="NCBI Taxonomy" id="286115"/>
    <lineage>
        <taxon>Eukaryota</taxon>
        <taxon>Fungi</taxon>
        <taxon>Fungi incertae sedis</taxon>
        <taxon>Chytridiomycota</taxon>
        <taxon>Chytridiomycota incertae sedis</taxon>
        <taxon>Chytridiomycetes</taxon>
        <taxon>Synchytriales</taxon>
        <taxon>Synchytriaceae</taxon>
        <taxon>Synchytrium</taxon>
    </lineage>
</organism>
<evidence type="ECO:0000259" key="16">
    <source>
        <dbReference type="Pfam" id="PF01764"/>
    </source>
</evidence>
<dbReference type="InterPro" id="IPR052214">
    <property type="entry name" value="DAG_Lipase-Related"/>
</dbReference>
<dbReference type="Proteomes" id="UP000320475">
    <property type="component" value="Unassembled WGS sequence"/>
</dbReference>
<dbReference type="GO" id="GO:0046872">
    <property type="term" value="F:metal ion binding"/>
    <property type="evidence" value="ECO:0007669"/>
    <property type="project" value="UniProtKB-KW"/>
</dbReference>
<dbReference type="InterPro" id="IPR002921">
    <property type="entry name" value="Fungal_lipase-type"/>
</dbReference>
<feature type="region of interest" description="Disordered" evidence="15">
    <location>
        <begin position="488"/>
        <end position="507"/>
    </location>
</feature>
<comment type="subcellular location">
    <subcellularLocation>
        <location evidence="2">Cell membrane</location>
        <topology evidence="2">Multi-pass membrane protein</topology>
    </subcellularLocation>
</comment>
<evidence type="ECO:0000256" key="1">
    <source>
        <dbReference type="ARBA" id="ARBA00001913"/>
    </source>
</evidence>
<gene>
    <name evidence="17" type="ORF">SeLEV6574_g00114</name>
</gene>
<dbReference type="OrthoDB" id="438440at2759"/>
<dbReference type="GO" id="GO:0016298">
    <property type="term" value="F:lipase activity"/>
    <property type="evidence" value="ECO:0007669"/>
    <property type="project" value="TreeGrafter"/>
</dbReference>
<comment type="cofactor">
    <cofactor evidence="1">
        <name>Ca(2+)</name>
        <dbReference type="ChEBI" id="CHEBI:29108"/>
    </cofactor>
</comment>
<keyword evidence="4" id="KW-0597">Phosphoprotein</keyword>
<dbReference type="CDD" id="cd00519">
    <property type="entry name" value="Lipase_3"/>
    <property type="match status" value="1"/>
</dbReference>
<dbReference type="EMBL" id="QEAM01000002">
    <property type="protein sequence ID" value="TPX51703.1"/>
    <property type="molecule type" value="Genomic_DNA"/>
</dbReference>
<evidence type="ECO:0000256" key="11">
    <source>
        <dbReference type="ARBA" id="ARBA00023098"/>
    </source>
</evidence>
<reference evidence="17 18" key="1">
    <citation type="journal article" date="2019" name="Sci. Rep.">
        <title>Comparative genomics of chytrid fungi reveal insights into the obligate biotrophic and pathogenic lifestyle of Synchytrium endobioticum.</title>
        <authorList>
            <person name="van de Vossenberg B.T.L.H."/>
            <person name="Warris S."/>
            <person name="Nguyen H.D.T."/>
            <person name="van Gent-Pelzer M.P.E."/>
            <person name="Joly D.L."/>
            <person name="van de Geest H.C."/>
            <person name="Bonants P.J.M."/>
            <person name="Smith D.S."/>
            <person name="Levesque C.A."/>
            <person name="van der Lee T.A.J."/>
        </authorList>
    </citation>
    <scope>NUCLEOTIDE SEQUENCE [LARGE SCALE GENOMIC DNA]</scope>
    <source>
        <strain evidence="17 18">LEV6574</strain>
    </source>
</reference>
<keyword evidence="10" id="KW-1133">Transmembrane helix</keyword>
<evidence type="ECO:0000256" key="7">
    <source>
        <dbReference type="ARBA" id="ARBA00022801"/>
    </source>
</evidence>
<keyword evidence="6" id="KW-0479">Metal-binding</keyword>
<evidence type="ECO:0000256" key="6">
    <source>
        <dbReference type="ARBA" id="ARBA00022723"/>
    </source>
</evidence>
<keyword evidence="11" id="KW-0443">Lipid metabolism</keyword>
<keyword evidence="5" id="KW-0812">Transmembrane</keyword>
<dbReference type="VEuPathDB" id="FungiDB:SeMB42_g03645"/>
<evidence type="ECO:0000256" key="15">
    <source>
        <dbReference type="SAM" id="MobiDB-lite"/>
    </source>
</evidence>
<evidence type="ECO:0000256" key="4">
    <source>
        <dbReference type="ARBA" id="ARBA00022553"/>
    </source>
</evidence>
<keyword evidence="12" id="KW-0472">Membrane</keyword>
<dbReference type="PANTHER" id="PTHR45792:SF7">
    <property type="entry name" value="PUTATIVE (AFU_ORTHOLOGUE AFUA_6G02710)-RELATED"/>
    <property type="match status" value="1"/>
</dbReference>
<evidence type="ECO:0000256" key="5">
    <source>
        <dbReference type="ARBA" id="ARBA00022692"/>
    </source>
</evidence>
<dbReference type="GO" id="GO:0005886">
    <property type="term" value="C:plasma membrane"/>
    <property type="evidence" value="ECO:0007669"/>
    <property type="project" value="UniProtKB-SubCell"/>
</dbReference>
<dbReference type="SUPFAM" id="SSF53474">
    <property type="entry name" value="alpha/beta-Hydrolases"/>
    <property type="match status" value="1"/>
</dbReference>
<keyword evidence="3" id="KW-1003">Cell membrane</keyword>
<accession>A0A507DJB2</accession>
<evidence type="ECO:0000313" key="17">
    <source>
        <dbReference type="EMBL" id="TPX51703.1"/>
    </source>
</evidence>
<comment type="caution">
    <text evidence="17">The sequence shown here is derived from an EMBL/GenBank/DDBJ whole genome shotgun (WGS) entry which is preliminary data.</text>
</comment>
<evidence type="ECO:0000256" key="12">
    <source>
        <dbReference type="ARBA" id="ARBA00023136"/>
    </source>
</evidence>
<dbReference type="GO" id="GO:0046340">
    <property type="term" value="P:diacylglycerol catabolic process"/>
    <property type="evidence" value="ECO:0007669"/>
    <property type="project" value="TreeGrafter"/>
</dbReference>
<feature type="compositionally biased region" description="Polar residues" evidence="15">
    <location>
        <begin position="889"/>
        <end position="911"/>
    </location>
</feature>
<dbReference type="GO" id="GO:0019369">
    <property type="term" value="P:arachidonate metabolic process"/>
    <property type="evidence" value="ECO:0007669"/>
    <property type="project" value="TreeGrafter"/>
</dbReference>
<evidence type="ECO:0000256" key="3">
    <source>
        <dbReference type="ARBA" id="ARBA00022475"/>
    </source>
</evidence>
<dbReference type="EC" id="3.1.1.116" evidence="14"/>
<keyword evidence="7" id="KW-0378">Hydrolase</keyword>
<comment type="catalytic activity">
    <reaction evidence="13">
        <text>a 1,2-diacyl-sn-glycerol + H2O = a 2-acylglycerol + a fatty acid + H(+)</text>
        <dbReference type="Rhea" id="RHEA:33275"/>
        <dbReference type="ChEBI" id="CHEBI:15377"/>
        <dbReference type="ChEBI" id="CHEBI:15378"/>
        <dbReference type="ChEBI" id="CHEBI:17389"/>
        <dbReference type="ChEBI" id="CHEBI:17815"/>
        <dbReference type="ChEBI" id="CHEBI:28868"/>
        <dbReference type="EC" id="3.1.1.116"/>
    </reaction>
    <physiologicalReaction direction="left-to-right" evidence="13">
        <dbReference type="Rhea" id="RHEA:33276"/>
    </physiologicalReaction>
</comment>
<sequence>MLSHESVRFVSHDEADHYETTTVDYDHDDIESTTTIDEYVDCYDQFVDDDGTVIAEDVGALIIPTSRELQSPSHSARTMTIVNPRPVPPLLNERIAKVISNVTIATRLALRLSQILIEAFFETLAYGTSSSLSFTRGALVAAISVAKCHKRITAGEQNSSFSLARVWDRYTTAGIYFVHNAFTLAELFSMSSFHLVSKTITLSLRSAEEAVRVIDGLFGSTETSRALAAFVWLVKNELDDWRHEMELTYPAPFGHMFALGSVTKGITAYSCLQYVSRKRQSIKAMKLTPVFEAVMPNVGAIKELGDVVVEESMSRQGASEVISVLEESVSRQSESDVMSALSSAASTSGSPKQDLLPVLQHPRGDSAVCLSVPHADEFDEELPVKWTPARGAYSSNEASLRSCSSSPRLSRWVSEALTPLHKRRRHRSLPKYETKDLLDSRSNHNHKHEPVVMIHEKTQAACLRIPTTPTWERSQSLWDFKDTAPNKVPSLLPSPPRKGGMASPIRSLRSSNSLHNLSITSLSSVNSGTSGYSTASTSVAPHRHLLAQLSRFLGFSCGAYGTHFVRILGLQRTVEELVESVDHHHNVQTFASLAGIPLECILTSSFTTPRAFTQPSIKALVHYVAVDPATKSIVLTLRGTLGLSDLLTDLTCEYHNYETAVGKGFVHAGMLRSARKIYESAVADVVAGALRQYPEFGLVLCGHSLGGGVAALLATMWANMTDDGEFVTNDNVAEGRPIHCYCYGPPSTMSAELSKAYKDLITCVVFRNDVIPCLSLGLIRDFKTVAVALAQERGTAEKVISRALHIFRGSVPSDWDSDPDDVWEWALLKTLRAGMSADKTFPPGTIYWISATPAVCGGAPLLMGSSSNNTSSDSLDEKSPKYLGKSVSHETMSSNPTQTSGSKNSNPSTSTKESKLTMHRCEDVEAAFSEAHFSTTMFADHAPSSYATALEALCTAARHQEDFDED</sequence>
<keyword evidence="9" id="KW-0442">Lipid degradation</keyword>
<feature type="region of interest" description="Disordered" evidence="15">
    <location>
        <begin position="867"/>
        <end position="916"/>
    </location>
</feature>
<proteinExistence type="predicted"/>
<dbReference type="InterPro" id="IPR029058">
    <property type="entry name" value="AB_hydrolase_fold"/>
</dbReference>
<dbReference type="Pfam" id="PF01764">
    <property type="entry name" value="Lipase_3"/>
    <property type="match status" value="1"/>
</dbReference>
<evidence type="ECO:0000256" key="13">
    <source>
        <dbReference type="ARBA" id="ARBA00024531"/>
    </source>
</evidence>
<evidence type="ECO:0000256" key="10">
    <source>
        <dbReference type="ARBA" id="ARBA00022989"/>
    </source>
</evidence>
<dbReference type="AlphaFoldDB" id="A0A507DJB2"/>
<evidence type="ECO:0000256" key="9">
    <source>
        <dbReference type="ARBA" id="ARBA00022963"/>
    </source>
</evidence>
<dbReference type="Gene3D" id="3.40.50.1820">
    <property type="entry name" value="alpha/beta hydrolase"/>
    <property type="match status" value="1"/>
</dbReference>
<protein>
    <recommendedName>
        <fullName evidence="14">sn-1-specific diacylglycerol lipase</fullName>
        <ecNumber evidence="14">3.1.1.116</ecNumber>
    </recommendedName>
</protein>
<name>A0A507DJB2_9FUNG</name>
<evidence type="ECO:0000256" key="8">
    <source>
        <dbReference type="ARBA" id="ARBA00022837"/>
    </source>
</evidence>
<evidence type="ECO:0000256" key="14">
    <source>
        <dbReference type="ARBA" id="ARBA00026104"/>
    </source>
</evidence>
<keyword evidence="8" id="KW-0106">Calcium</keyword>
<evidence type="ECO:0000256" key="2">
    <source>
        <dbReference type="ARBA" id="ARBA00004651"/>
    </source>
</evidence>
<evidence type="ECO:0000313" key="18">
    <source>
        <dbReference type="Proteomes" id="UP000320475"/>
    </source>
</evidence>
<dbReference type="PANTHER" id="PTHR45792">
    <property type="entry name" value="DIACYLGLYCEROL LIPASE HOMOLOG-RELATED"/>
    <property type="match status" value="1"/>
</dbReference>